<dbReference type="Pfam" id="PF20242">
    <property type="entry name" value="Emfourin"/>
    <property type="match status" value="1"/>
</dbReference>
<dbReference type="InterPro" id="IPR049457">
    <property type="entry name" value="Emfourin"/>
</dbReference>
<gene>
    <name evidence="1" type="ORF">ACFPO9_20195</name>
</gene>
<sequence>MKITARASGGFAGRSERFELDTGCHRDGRAIESLVDSLDFFHAAPGSPLGADLIHWEITADDGRRCRTVTLFDDGSAAPGWQALIEHLRGSR</sequence>
<evidence type="ECO:0000313" key="2">
    <source>
        <dbReference type="Proteomes" id="UP001596086"/>
    </source>
</evidence>
<reference evidence="2" key="1">
    <citation type="journal article" date="2019" name="Int. J. Syst. Evol. Microbiol.">
        <title>The Global Catalogue of Microorganisms (GCM) 10K type strain sequencing project: providing services to taxonomists for standard genome sequencing and annotation.</title>
        <authorList>
            <consortium name="The Broad Institute Genomics Platform"/>
            <consortium name="The Broad Institute Genome Sequencing Center for Infectious Disease"/>
            <person name="Wu L."/>
            <person name="Ma J."/>
        </authorList>
    </citation>
    <scope>NUCLEOTIDE SEQUENCE [LARGE SCALE GENOMIC DNA]</scope>
    <source>
        <strain evidence="2">CGMCC 4.5798</strain>
    </source>
</reference>
<protein>
    <submittedName>
        <fullName evidence="1">Protealysin inhibitor emfourin</fullName>
    </submittedName>
</protein>
<dbReference type="EMBL" id="JBHSMZ010000016">
    <property type="protein sequence ID" value="MFC5550845.1"/>
    <property type="molecule type" value="Genomic_DNA"/>
</dbReference>
<keyword evidence="2" id="KW-1185">Reference proteome</keyword>
<comment type="caution">
    <text evidence="1">The sequence shown here is derived from an EMBL/GenBank/DDBJ whole genome shotgun (WGS) entry which is preliminary data.</text>
</comment>
<proteinExistence type="predicted"/>
<name>A0ABW0S556_9BURK</name>
<evidence type="ECO:0000313" key="1">
    <source>
        <dbReference type="EMBL" id="MFC5550845.1"/>
    </source>
</evidence>
<organism evidence="1 2">
    <name type="scientific">Massilia aerilata</name>
    <dbReference type="NCBI Taxonomy" id="453817"/>
    <lineage>
        <taxon>Bacteria</taxon>
        <taxon>Pseudomonadati</taxon>
        <taxon>Pseudomonadota</taxon>
        <taxon>Betaproteobacteria</taxon>
        <taxon>Burkholderiales</taxon>
        <taxon>Oxalobacteraceae</taxon>
        <taxon>Telluria group</taxon>
        <taxon>Massilia</taxon>
    </lineage>
</organism>
<dbReference type="Proteomes" id="UP001596086">
    <property type="component" value="Unassembled WGS sequence"/>
</dbReference>
<dbReference type="RefSeq" id="WP_379774050.1">
    <property type="nucleotide sequence ID" value="NZ_JBHSMZ010000016.1"/>
</dbReference>
<accession>A0ABW0S556</accession>